<keyword evidence="4" id="KW-1185">Reference proteome</keyword>
<keyword evidence="3" id="KW-0808">Transferase</keyword>
<organism evidence="3 4">
    <name type="scientific">Caenorhabditis elegans</name>
    <dbReference type="NCBI Taxonomy" id="6239"/>
    <lineage>
        <taxon>Eukaryota</taxon>
        <taxon>Metazoa</taxon>
        <taxon>Ecdysozoa</taxon>
        <taxon>Nematoda</taxon>
        <taxon>Chromadorea</taxon>
        <taxon>Rhabditida</taxon>
        <taxon>Rhabditina</taxon>
        <taxon>Rhabditomorpha</taxon>
        <taxon>Rhabditoidea</taxon>
        <taxon>Rhabditidae</taxon>
        <taxon>Peloderinae</taxon>
        <taxon>Caenorhabditis</taxon>
    </lineage>
</organism>
<dbReference type="RefSeq" id="NP_510698.2">
    <property type="nucleotide sequence ID" value="NM_078297.3"/>
</dbReference>
<dbReference type="PROSITE" id="PS50011">
    <property type="entry name" value="PROTEIN_KINASE_DOM"/>
    <property type="match status" value="1"/>
</dbReference>
<dbReference type="InterPro" id="IPR050235">
    <property type="entry name" value="CK1_Ser-Thr_kinase"/>
</dbReference>
<evidence type="ECO:0000313" key="4">
    <source>
        <dbReference type="Proteomes" id="UP000001940"/>
    </source>
</evidence>
<dbReference type="GO" id="GO:0005634">
    <property type="term" value="C:nucleus"/>
    <property type="evidence" value="ECO:0000318"/>
    <property type="project" value="GO_Central"/>
</dbReference>
<protein>
    <recommendedName>
        <fullName evidence="1">non-specific serine/threonine protein kinase</fullName>
        <ecNumber evidence="1">2.7.11.1</ecNumber>
    </recommendedName>
</protein>
<sequence length="207" mass="23820">MSMEGCNLRDIGKQTPGRLSFNNLMRVAYTLGNTLCYIHDRGFIHRDLKADNVVVTFSNEVCTLKLIDFGKAIRIKDQNGNQLPGHQDGIDYSRCSQHSVNVILGIAPTQNDDWSSLVYLLMKMRGFSWGDTAEEMLDLKVQFENDPKDMIAQDMMWMRQIYRNAVNEDMGRENNRGIVDKLVQAHEHFDFQSMIEYIIVDGHVLLE</sequence>
<dbReference type="AGR" id="WB:WBGene00017725"/>
<evidence type="ECO:0000313" key="3">
    <source>
        <dbReference type="EMBL" id="CCD69879.1"/>
    </source>
</evidence>
<proteinExistence type="predicted"/>
<dbReference type="GO" id="GO:0005524">
    <property type="term" value="F:ATP binding"/>
    <property type="evidence" value="ECO:0007669"/>
    <property type="project" value="InterPro"/>
</dbReference>
<dbReference type="eggNOG" id="KOG1164">
    <property type="taxonomic scope" value="Eukaryota"/>
</dbReference>
<dbReference type="PROSITE" id="PS00108">
    <property type="entry name" value="PROTEIN_KINASE_ST"/>
    <property type="match status" value="1"/>
</dbReference>
<dbReference type="SUPFAM" id="SSF56112">
    <property type="entry name" value="Protein kinase-like (PK-like)"/>
    <property type="match status" value="1"/>
</dbReference>
<dbReference type="HOGENOM" id="CLU_1327446_0_0_1"/>
<dbReference type="GO" id="GO:0005737">
    <property type="term" value="C:cytoplasm"/>
    <property type="evidence" value="ECO:0000318"/>
    <property type="project" value="GO_Central"/>
</dbReference>
<keyword evidence="3" id="KW-0723">Serine/threonine-protein kinase</keyword>
<keyword evidence="3" id="KW-0418">Kinase</keyword>
<dbReference type="OrthoDB" id="5804191at2759"/>
<dbReference type="InterPro" id="IPR000719">
    <property type="entry name" value="Prot_kinase_dom"/>
</dbReference>
<dbReference type="PhylomeDB" id="Q94193"/>
<dbReference type="WormBase" id="F22H10.1">
    <property type="protein sequence ID" value="CE35505"/>
    <property type="gene ID" value="WBGene00017725"/>
</dbReference>
<dbReference type="EMBL" id="BX284606">
    <property type="protein sequence ID" value="CCD69879.1"/>
    <property type="molecule type" value="Genomic_DNA"/>
</dbReference>
<dbReference type="Pfam" id="PF00069">
    <property type="entry name" value="Pkinase"/>
    <property type="match status" value="1"/>
</dbReference>
<dbReference type="AlphaFoldDB" id="Q94193"/>
<dbReference type="PANTHER" id="PTHR11909">
    <property type="entry name" value="CASEIN KINASE-RELATED"/>
    <property type="match status" value="1"/>
</dbReference>
<name>Q94193_CAEEL</name>
<dbReference type="InterPro" id="IPR008271">
    <property type="entry name" value="Ser/Thr_kinase_AS"/>
</dbReference>
<dbReference type="STRING" id="6239.F22H10.1.1"/>
<evidence type="ECO:0000313" key="5">
    <source>
        <dbReference type="WormBase" id="F22H10.1"/>
    </source>
</evidence>
<dbReference type="GO" id="GO:0007165">
    <property type="term" value="P:signal transduction"/>
    <property type="evidence" value="ECO:0000318"/>
    <property type="project" value="GO_Central"/>
</dbReference>
<dbReference type="UCSC" id="F22H10.1">
    <property type="organism name" value="c. elegans"/>
</dbReference>
<dbReference type="Gene3D" id="1.10.510.10">
    <property type="entry name" value="Transferase(Phosphotransferase) domain 1"/>
    <property type="match status" value="1"/>
</dbReference>
<dbReference type="OMA" id="NDEVEWI"/>
<evidence type="ECO:0000259" key="2">
    <source>
        <dbReference type="PROSITE" id="PS50011"/>
    </source>
</evidence>
<accession>Q94193</accession>
<dbReference type="InParanoid" id="Q94193"/>
<dbReference type="InterPro" id="IPR011009">
    <property type="entry name" value="Kinase-like_dom_sf"/>
</dbReference>
<dbReference type="CTD" id="184871"/>
<dbReference type="Proteomes" id="UP000001940">
    <property type="component" value="Chromosome X"/>
</dbReference>
<gene>
    <name evidence="3" type="ORF">CELE_F22H10.1</name>
    <name evidence="3 5" type="ORF">F22H10.1</name>
</gene>
<dbReference type="EC" id="2.7.11.1" evidence="1"/>
<dbReference type="SMR" id="Q94193"/>
<dbReference type="FunCoup" id="Q94193">
    <property type="interactions" value="1032"/>
</dbReference>
<reference evidence="3 4" key="1">
    <citation type="journal article" date="1998" name="Science">
        <title>Genome sequence of the nematode C. elegans: a platform for investigating biology.</title>
        <authorList>
            <consortium name="The C. elegans sequencing consortium"/>
            <person name="Sulson J.E."/>
            <person name="Waterston R."/>
        </authorList>
    </citation>
    <scope>NUCLEOTIDE SEQUENCE [LARGE SCALE GENOMIC DNA]</scope>
    <source>
        <strain evidence="3 4">Bristol N2</strain>
    </source>
</reference>
<evidence type="ECO:0000256" key="1">
    <source>
        <dbReference type="ARBA" id="ARBA00012513"/>
    </source>
</evidence>
<dbReference type="GO" id="GO:0004674">
    <property type="term" value="F:protein serine/threonine kinase activity"/>
    <property type="evidence" value="ECO:0000318"/>
    <property type="project" value="GO_Central"/>
</dbReference>
<dbReference type="GeneID" id="184871"/>
<dbReference type="Bgee" id="WBGene00017725">
    <property type="expression patterns" value="Expressed in larva"/>
</dbReference>
<feature type="domain" description="Protein kinase" evidence="2">
    <location>
        <begin position="1"/>
        <end position="189"/>
    </location>
</feature>
<dbReference type="PIR" id="T30123">
    <property type="entry name" value="T30123"/>
</dbReference>
<dbReference type="KEGG" id="cel:CELE_F22H10.1"/>
<dbReference type="PaxDb" id="6239-F22H10.1"/>